<gene>
    <name evidence="1" type="ORF">SVUK_LOCUS19134</name>
</gene>
<protein>
    <submittedName>
        <fullName evidence="1">Uncharacterized protein</fullName>
    </submittedName>
</protein>
<keyword evidence="2" id="KW-1185">Reference proteome</keyword>
<organism evidence="1 2">
    <name type="scientific">Strongylus vulgaris</name>
    <name type="common">Blood worm</name>
    <dbReference type="NCBI Taxonomy" id="40348"/>
    <lineage>
        <taxon>Eukaryota</taxon>
        <taxon>Metazoa</taxon>
        <taxon>Ecdysozoa</taxon>
        <taxon>Nematoda</taxon>
        <taxon>Chromadorea</taxon>
        <taxon>Rhabditida</taxon>
        <taxon>Rhabditina</taxon>
        <taxon>Rhabditomorpha</taxon>
        <taxon>Strongyloidea</taxon>
        <taxon>Strongylidae</taxon>
        <taxon>Strongylus</taxon>
    </lineage>
</organism>
<dbReference type="Proteomes" id="UP000270094">
    <property type="component" value="Unassembled WGS sequence"/>
</dbReference>
<sequence length="86" mass="9851">MFLSYDFVNWLTAGNVKELVTRESAIKFANDMVDLETIQIVRATDTEYDELESCVSSESEARLFRYGWAIIKHSKIYGVASDHIVI</sequence>
<proteinExistence type="predicted"/>
<evidence type="ECO:0000313" key="2">
    <source>
        <dbReference type="Proteomes" id="UP000270094"/>
    </source>
</evidence>
<reference evidence="1 2" key="1">
    <citation type="submission" date="2018-11" db="EMBL/GenBank/DDBJ databases">
        <authorList>
            <consortium name="Pathogen Informatics"/>
        </authorList>
    </citation>
    <scope>NUCLEOTIDE SEQUENCE [LARGE SCALE GENOMIC DNA]</scope>
</reference>
<dbReference type="EMBL" id="UYYB01127799">
    <property type="protein sequence ID" value="VDM84136.1"/>
    <property type="molecule type" value="Genomic_DNA"/>
</dbReference>
<name>A0A3P7JKY1_STRVU</name>
<accession>A0A3P7JKY1</accession>
<dbReference type="OrthoDB" id="39497at2759"/>
<dbReference type="AlphaFoldDB" id="A0A3P7JKY1"/>
<evidence type="ECO:0000313" key="1">
    <source>
        <dbReference type="EMBL" id="VDM84136.1"/>
    </source>
</evidence>